<dbReference type="PANTHER" id="PTHR16517">
    <property type="entry name" value="TUBBY-RELATED"/>
    <property type="match status" value="1"/>
</dbReference>
<comment type="similarity">
    <text evidence="1">Belongs to the TUB family.</text>
</comment>
<protein>
    <submittedName>
        <fullName evidence="4">Scaffold/adaptor protein</fullName>
    </submittedName>
</protein>
<dbReference type="AlphaFoldDB" id="A0AAV3Q8D4"/>
<dbReference type="PRINTS" id="PR01573">
    <property type="entry name" value="SUPERTUBBY"/>
</dbReference>
<dbReference type="Pfam" id="PF01167">
    <property type="entry name" value="Tub"/>
    <property type="match status" value="1"/>
</dbReference>
<keyword evidence="5" id="KW-1185">Reference proteome</keyword>
<dbReference type="InterPro" id="IPR025659">
    <property type="entry name" value="Tubby-like_C"/>
</dbReference>
<dbReference type="SUPFAM" id="SSF54518">
    <property type="entry name" value="Tubby C-terminal domain-like"/>
    <property type="match status" value="1"/>
</dbReference>
<evidence type="ECO:0000256" key="2">
    <source>
        <dbReference type="SAM" id="MobiDB-lite"/>
    </source>
</evidence>
<dbReference type="Gene3D" id="1.20.1280.50">
    <property type="match status" value="1"/>
</dbReference>
<dbReference type="PANTHER" id="PTHR16517:SF134">
    <property type="entry name" value="TUBBY-LIKE F-BOX PROTEIN 2"/>
    <property type="match status" value="1"/>
</dbReference>
<evidence type="ECO:0000259" key="3">
    <source>
        <dbReference type="Pfam" id="PF01167"/>
    </source>
</evidence>
<dbReference type="Gene3D" id="3.20.90.10">
    <property type="entry name" value="Tubby Protein, Chain A"/>
    <property type="match status" value="1"/>
</dbReference>
<feature type="domain" description="Tubby C-terminal" evidence="3">
    <location>
        <begin position="115"/>
        <end position="408"/>
    </location>
</feature>
<dbReference type="InterPro" id="IPR000007">
    <property type="entry name" value="Tubby_C"/>
</dbReference>
<organism evidence="4 5">
    <name type="scientific">Lithospermum erythrorhizon</name>
    <name type="common">Purple gromwell</name>
    <name type="synonym">Lithospermum officinale var. erythrorhizon</name>
    <dbReference type="NCBI Taxonomy" id="34254"/>
    <lineage>
        <taxon>Eukaryota</taxon>
        <taxon>Viridiplantae</taxon>
        <taxon>Streptophyta</taxon>
        <taxon>Embryophyta</taxon>
        <taxon>Tracheophyta</taxon>
        <taxon>Spermatophyta</taxon>
        <taxon>Magnoliopsida</taxon>
        <taxon>eudicotyledons</taxon>
        <taxon>Gunneridae</taxon>
        <taxon>Pentapetalae</taxon>
        <taxon>asterids</taxon>
        <taxon>lamiids</taxon>
        <taxon>Boraginales</taxon>
        <taxon>Boraginaceae</taxon>
        <taxon>Boraginoideae</taxon>
        <taxon>Lithospermeae</taxon>
        <taxon>Lithospermum</taxon>
    </lineage>
</organism>
<evidence type="ECO:0000313" key="5">
    <source>
        <dbReference type="Proteomes" id="UP001454036"/>
    </source>
</evidence>
<evidence type="ECO:0000256" key="1">
    <source>
        <dbReference type="ARBA" id="ARBA00007129"/>
    </source>
</evidence>
<comment type="caution">
    <text evidence="4">The sequence shown here is derived from an EMBL/GenBank/DDBJ whole genome shotgun (WGS) entry which is preliminary data.</text>
</comment>
<dbReference type="Proteomes" id="UP001454036">
    <property type="component" value="Unassembled WGS sequence"/>
</dbReference>
<evidence type="ECO:0000313" key="4">
    <source>
        <dbReference type="EMBL" id="GAA0160324.1"/>
    </source>
</evidence>
<reference evidence="4 5" key="1">
    <citation type="submission" date="2024-01" db="EMBL/GenBank/DDBJ databases">
        <title>The complete chloroplast genome sequence of Lithospermum erythrorhizon: insights into the phylogenetic relationship among Boraginaceae species and the maternal lineages of purple gromwells.</title>
        <authorList>
            <person name="Okada T."/>
            <person name="Watanabe K."/>
        </authorList>
    </citation>
    <scope>NUCLEOTIDE SEQUENCE [LARGE SCALE GENOMIC DNA]</scope>
</reference>
<dbReference type="SUPFAM" id="SSF81383">
    <property type="entry name" value="F-box domain"/>
    <property type="match status" value="1"/>
</dbReference>
<accession>A0AAV3Q8D4</accession>
<proteinExistence type="inferred from homology"/>
<sequence>MSFKNIMRELRDMKDGFGCSSTRGTDVRHWRSKTRSHIAPDIAPLVEVVEQGQWANLPPELLLDIIQRVEETETSWPERSVVLFCASVCKSWRLVTKEIVKTPEECGRLTFPVSLKQPGPRDSAIQCFIKRERITNIFRLYFGLTPSEDGSDKLLLAAKRIRRPTSTEFTISLVADEFSRASSTYVGKIRSNFLGTKFSIYDCQSPNDAMIQRRGSLSRRFHSKKVSPRVSACSYNIATISYELNVLRTRGPRKMHCVAHSIPIASLQEGGKAPTPTSLPVSINDKSSPSPIPKGKERVTSFSSPDLSISPLSVSSSEEPLVLENKSPRWHEQLQCWCLNFKGRVTVASVKNFQLVATVDPSHNISAAEQDRVILQFGKIGKDIFTMDYRYPLSAFQAFAMCLSSFDTKPACE</sequence>
<dbReference type="EMBL" id="BAABME010003847">
    <property type="protein sequence ID" value="GAA0160324.1"/>
    <property type="molecule type" value="Genomic_DNA"/>
</dbReference>
<dbReference type="InterPro" id="IPR018066">
    <property type="entry name" value="Tubby_C_CS"/>
</dbReference>
<name>A0AAV3Q8D4_LITER</name>
<dbReference type="PROSITE" id="PS01200">
    <property type="entry name" value="TUB_1"/>
    <property type="match status" value="1"/>
</dbReference>
<gene>
    <name evidence="4" type="ORF">LIER_16905</name>
</gene>
<feature type="compositionally biased region" description="Polar residues" evidence="2">
    <location>
        <begin position="275"/>
        <end position="289"/>
    </location>
</feature>
<feature type="region of interest" description="Disordered" evidence="2">
    <location>
        <begin position="268"/>
        <end position="304"/>
    </location>
</feature>
<dbReference type="InterPro" id="IPR036047">
    <property type="entry name" value="F-box-like_dom_sf"/>
</dbReference>